<name>A0A2X0I9E3_9ACTN</name>
<gene>
    <name evidence="2" type="ORF">DN069_32330</name>
</gene>
<feature type="domain" description="DUF4097" evidence="1">
    <location>
        <begin position="107"/>
        <end position="216"/>
    </location>
</feature>
<dbReference type="Pfam" id="PF13349">
    <property type="entry name" value="DUF4097"/>
    <property type="match status" value="1"/>
</dbReference>
<keyword evidence="3" id="KW-1185">Reference proteome</keyword>
<comment type="caution">
    <text evidence="2">The sequence shown here is derived from an EMBL/GenBank/DDBJ whole genome shotgun (WGS) entry which is preliminary data.</text>
</comment>
<accession>A0A2X0I9E3</accession>
<dbReference type="Proteomes" id="UP000248889">
    <property type="component" value="Unassembled WGS sequence"/>
</dbReference>
<dbReference type="AlphaFoldDB" id="A0A2X0I9E3"/>
<reference evidence="2 3" key="1">
    <citation type="submission" date="2018-06" db="EMBL/GenBank/DDBJ databases">
        <title>Streptacidiphilus pinicola sp. nov., isolated from pine grove soil.</title>
        <authorList>
            <person name="Roh S.G."/>
            <person name="Park S."/>
            <person name="Kim M.-K."/>
            <person name="Yun B.-R."/>
            <person name="Park J."/>
            <person name="Kim M.J."/>
            <person name="Kim Y.S."/>
            <person name="Kim S.B."/>
        </authorList>
    </citation>
    <scope>NUCLEOTIDE SEQUENCE [LARGE SCALE GENOMIC DNA]</scope>
    <source>
        <strain evidence="2 3">MMS16-CNU450</strain>
    </source>
</reference>
<proteinExistence type="predicted"/>
<dbReference type="OrthoDB" id="3252095at2"/>
<dbReference type="EMBL" id="QKYN01000154">
    <property type="protein sequence ID" value="RAG81544.1"/>
    <property type="molecule type" value="Genomic_DNA"/>
</dbReference>
<sequence>MQKFATAVPVTAVVNIAAGRIQITAGDLDEATVEVRPLNPGKNRDVKTAGQTEVVFADGVLRVGDLEPKKEYFGTIGEVEVTLQLPAGSHLEAHTASCALRGVGRLGDVTFEGAYKEIKVDEAASLRLTAIDGSVEVDRLGGPAQVTTPRGDITIGEATRGTLVLRTHQGNITVGAASGVSAALDARTTYGRVTNALKNDGTTVLDIRATTDTGDISARSL</sequence>
<organism evidence="2 3">
    <name type="scientific">Streptacidiphilus pinicola</name>
    <dbReference type="NCBI Taxonomy" id="2219663"/>
    <lineage>
        <taxon>Bacteria</taxon>
        <taxon>Bacillati</taxon>
        <taxon>Actinomycetota</taxon>
        <taxon>Actinomycetes</taxon>
        <taxon>Kitasatosporales</taxon>
        <taxon>Streptomycetaceae</taxon>
        <taxon>Streptacidiphilus</taxon>
    </lineage>
</organism>
<dbReference type="InterPro" id="IPR025164">
    <property type="entry name" value="Toastrack_DUF4097"/>
</dbReference>
<evidence type="ECO:0000313" key="2">
    <source>
        <dbReference type="EMBL" id="RAG81544.1"/>
    </source>
</evidence>
<evidence type="ECO:0000313" key="3">
    <source>
        <dbReference type="Proteomes" id="UP000248889"/>
    </source>
</evidence>
<dbReference type="RefSeq" id="WP_111506808.1">
    <property type="nucleotide sequence ID" value="NZ_QKYN01000154.1"/>
</dbReference>
<evidence type="ECO:0000259" key="1">
    <source>
        <dbReference type="Pfam" id="PF13349"/>
    </source>
</evidence>
<protein>
    <recommendedName>
        <fullName evidence="1">DUF4097 domain-containing protein</fullName>
    </recommendedName>
</protein>